<keyword evidence="2" id="KW-0732">Signal</keyword>
<name>A0A2I0VCZ2_9ASPA</name>
<dbReference type="EMBL" id="KZ504749">
    <property type="protein sequence ID" value="PKU61280.1"/>
    <property type="molecule type" value="Genomic_DNA"/>
</dbReference>
<evidence type="ECO:0000256" key="1">
    <source>
        <dbReference type="SAM" id="Phobius"/>
    </source>
</evidence>
<sequence>MGALLLLAWGRFCCSLGDASAARRQLAPLREVFLTSVCVLFAILFSSFVFPFPFTALMAVKFDDTSFLLPENGLVETAVPIDPMKENYCLVNSDSSVESLGNINLVSSGELLPPEVMVTVGLGHCNINNGVRCSASGEWSCGCCGNCCTY</sequence>
<keyword evidence="1" id="KW-1133">Transmembrane helix</keyword>
<dbReference type="Proteomes" id="UP000233837">
    <property type="component" value="Unassembled WGS sequence"/>
</dbReference>
<keyword evidence="4" id="KW-1185">Reference proteome</keyword>
<accession>A0A2I0VCZ2</accession>
<organism evidence="3 4">
    <name type="scientific">Dendrobium catenatum</name>
    <dbReference type="NCBI Taxonomy" id="906689"/>
    <lineage>
        <taxon>Eukaryota</taxon>
        <taxon>Viridiplantae</taxon>
        <taxon>Streptophyta</taxon>
        <taxon>Embryophyta</taxon>
        <taxon>Tracheophyta</taxon>
        <taxon>Spermatophyta</taxon>
        <taxon>Magnoliopsida</taxon>
        <taxon>Liliopsida</taxon>
        <taxon>Asparagales</taxon>
        <taxon>Orchidaceae</taxon>
        <taxon>Epidendroideae</taxon>
        <taxon>Malaxideae</taxon>
        <taxon>Dendrobiinae</taxon>
        <taxon>Dendrobium</taxon>
    </lineage>
</organism>
<feature type="chain" id="PRO_5014116801" evidence="2">
    <location>
        <begin position="22"/>
        <end position="150"/>
    </location>
</feature>
<evidence type="ECO:0000313" key="3">
    <source>
        <dbReference type="EMBL" id="PKU61280.1"/>
    </source>
</evidence>
<dbReference type="AlphaFoldDB" id="A0A2I0VCZ2"/>
<evidence type="ECO:0000256" key="2">
    <source>
        <dbReference type="SAM" id="SignalP"/>
    </source>
</evidence>
<feature type="signal peptide" evidence="2">
    <location>
        <begin position="1"/>
        <end position="21"/>
    </location>
</feature>
<keyword evidence="1" id="KW-0812">Transmembrane</keyword>
<evidence type="ECO:0000313" key="4">
    <source>
        <dbReference type="Proteomes" id="UP000233837"/>
    </source>
</evidence>
<reference evidence="3 4" key="1">
    <citation type="journal article" date="2016" name="Sci. Rep.">
        <title>The Dendrobium catenatum Lindl. genome sequence provides insights into polysaccharide synthase, floral development and adaptive evolution.</title>
        <authorList>
            <person name="Zhang G.Q."/>
            <person name="Xu Q."/>
            <person name="Bian C."/>
            <person name="Tsai W.C."/>
            <person name="Yeh C.M."/>
            <person name="Liu K.W."/>
            <person name="Yoshida K."/>
            <person name="Zhang L.S."/>
            <person name="Chang S.B."/>
            <person name="Chen F."/>
            <person name="Shi Y."/>
            <person name="Su Y.Y."/>
            <person name="Zhang Y.Q."/>
            <person name="Chen L.J."/>
            <person name="Yin Y."/>
            <person name="Lin M."/>
            <person name="Huang H."/>
            <person name="Deng H."/>
            <person name="Wang Z.W."/>
            <person name="Zhu S.L."/>
            <person name="Zhao X."/>
            <person name="Deng C."/>
            <person name="Niu S.C."/>
            <person name="Huang J."/>
            <person name="Wang M."/>
            <person name="Liu G.H."/>
            <person name="Yang H.J."/>
            <person name="Xiao X.J."/>
            <person name="Hsiao Y.Y."/>
            <person name="Wu W.L."/>
            <person name="Chen Y.Y."/>
            <person name="Mitsuda N."/>
            <person name="Ohme-Takagi M."/>
            <person name="Luo Y.B."/>
            <person name="Van de Peer Y."/>
            <person name="Liu Z.J."/>
        </authorList>
    </citation>
    <scope>NUCLEOTIDE SEQUENCE [LARGE SCALE GENOMIC DNA]</scope>
    <source>
        <tissue evidence="3">The whole plant</tissue>
    </source>
</reference>
<gene>
    <name evidence="3" type="ORF">MA16_Dca028786</name>
</gene>
<protein>
    <submittedName>
        <fullName evidence="3">Uncharacterized protein</fullName>
    </submittedName>
</protein>
<proteinExistence type="predicted"/>
<keyword evidence="1" id="KW-0472">Membrane</keyword>
<feature type="transmembrane region" description="Helical" evidence="1">
    <location>
        <begin position="31"/>
        <end position="52"/>
    </location>
</feature>
<reference evidence="3 4" key="2">
    <citation type="journal article" date="2017" name="Nature">
        <title>The Apostasia genome and the evolution of orchids.</title>
        <authorList>
            <person name="Zhang G.Q."/>
            <person name="Liu K.W."/>
            <person name="Li Z."/>
            <person name="Lohaus R."/>
            <person name="Hsiao Y.Y."/>
            <person name="Niu S.C."/>
            <person name="Wang J.Y."/>
            <person name="Lin Y.C."/>
            <person name="Xu Q."/>
            <person name="Chen L.J."/>
            <person name="Yoshida K."/>
            <person name="Fujiwara S."/>
            <person name="Wang Z.W."/>
            <person name="Zhang Y.Q."/>
            <person name="Mitsuda N."/>
            <person name="Wang M."/>
            <person name="Liu G.H."/>
            <person name="Pecoraro L."/>
            <person name="Huang H.X."/>
            <person name="Xiao X.J."/>
            <person name="Lin M."/>
            <person name="Wu X.Y."/>
            <person name="Wu W.L."/>
            <person name="Chen Y.Y."/>
            <person name="Chang S.B."/>
            <person name="Sakamoto S."/>
            <person name="Ohme-Takagi M."/>
            <person name="Yagi M."/>
            <person name="Zeng S.J."/>
            <person name="Shen C.Y."/>
            <person name="Yeh C.M."/>
            <person name="Luo Y.B."/>
            <person name="Tsai W.C."/>
            <person name="Van de Peer Y."/>
            <person name="Liu Z.J."/>
        </authorList>
    </citation>
    <scope>NUCLEOTIDE SEQUENCE [LARGE SCALE GENOMIC DNA]</scope>
    <source>
        <tissue evidence="3">The whole plant</tissue>
    </source>
</reference>